<protein>
    <recommendedName>
        <fullName evidence="4">EKC/KEOPS complex subunit GON7</fullName>
    </recommendedName>
</protein>
<dbReference type="InterPro" id="IPR027893">
    <property type="entry name" value="GON7_meta"/>
</dbReference>
<name>A0AAW0IT22_MYOGA</name>
<feature type="region of interest" description="Disordered" evidence="1">
    <location>
        <begin position="55"/>
        <end position="131"/>
    </location>
</feature>
<dbReference type="Pfam" id="PF15387">
    <property type="entry name" value="DUF4611"/>
    <property type="match status" value="1"/>
</dbReference>
<dbReference type="PANTHER" id="PTHR37363:SF1">
    <property type="entry name" value="EKC_KEOPS COMPLEX SUBUNIT GON7"/>
    <property type="match status" value="1"/>
</dbReference>
<evidence type="ECO:0000313" key="2">
    <source>
        <dbReference type="EMBL" id="KAK7817485.1"/>
    </source>
</evidence>
<dbReference type="PANTHER" id="PTHR37363">
    <property type="entry name" value="EKC/KEOPS COMPLEX SUBUNIT GON7"/>
    <property type="match status" value="1"/>
</dbReference>
<reference evidence="2 3" key="1">
    <citation type="journal article" date="2023" name="bioRxiv">
        <title>Conserved and derived expression patterns and positive selection on dental genes reveal complex evolutionary context of ever-growing rodent molars.</title>
        <authorList>
            <person name="Calamari Z.T."/>
            <person name="Song A."/>
            <person name="Cohen E."/>
            <person name="Akter M."/>
            <person name="Roy R.D."/>
            <person name="Hallikas O."/>
            <person name="Christensen M.M."/>
            <person name="Li P."/>
            <person name="Marangoni P."/>
            <person name="Jernvall J."/>
            <person name="Klein O.D."/>
        </authorList>
    </citation>
    <scope>NUCLEOTIDE SEQUENCE [LARGE SCALE GENOMIC DNA]</scope>
    <source>
        <strain evidence="2">V071</strain>
    </source>
</reference>
<comment type="caution">
    <text evidence="2">The sequence shown here is derived from an EMBL/GenBank/DDBJ whole genome shotgun (WGS) entry which is preliminary data.</text>
</comment>
<organism evidence="2 3">
    <name type="scientific">Myodes glareolus</name>
    <name type="common">Bank vole</name>
    <name type="synonym">Clethrionomys glareolus</name>
    <dbReference type="NCBI Taxonomy" id="447135"/>
    <lineage>
        <taxon>Eukaryota</taxon>
        <taxon>Metazoa</taxon>
        <taxon>Chordata</taxon>
        <taxon>Craniata</taxon>
        <taxon>Vertebrata</taxon>
        <taxon>Euteleostomi</taxon>
        <taxon>Mammalia</taxon>
        <taxon>Eutheria</taxon>
        <taxon>Euarchontoglires</taxon>
        <taxon>Glires</taxon>
        <taxon>Rodentia</taxon>
        <taxon>Myomorpha</taxon>
        <taxon>Muroidea</taxon>
        <taxon>Cricetidae</taxon>
        <taxon>Arvicolinae</taxon>
        <taxon>Myodes</taxon>
    </lineage>
</organism>
<accession>A0AAW0IT22</accession>
<dbReference type="AlphaFoldDB" id="A0AAW0IT22"/>
<proteinExistence type="predicted"/>
<sequence length="131" mass="13780">MELTGEYVGCDGETRRLRVSCEASGDANPLQSLSAGVARMKELVAEFFGPLVERDAQGATADPEDAVDGERGGGAPGVSGVGSLCEGQPRESESREEEGSEIAASLSGLSVPRPHDFSFITKNKQKDRGEH</sequence>
<dbReference type="EMBL" id="JBBHLL010000095">
    <property type="protein sequence ID" value="KAK7817485.1"/>
    <property type="molecule type" value="Genomic_DNA"/>
</dbReference>
<evidence type="ECO:0008006" key="4">
    <source>
        <dbReference type="Google" id="ProtNLM"/>
    </source>
</evidence>
<dbReference type="GO" id="GO:0000408">
    <property type="term" value="C:EKC/KEOPS complex"/>
    <property type="evidence" value="ECO:0007669"/>
    <property type="project" value="InterPro"/>
</dbReference>
<evidence type="ECO:0000313" key="3">
    <source>
        <dbReference type="Proteomes" id="UP001488838"/>
    </source>
</evidence>
<gene>
    <name evidence="2" type="ORF">U0070_024959</name>
</gene>
<dbReference type="Proteomes" id="UP001488838">
    <property type="component" value="Unassembled WGS sequence"/>
</dbReference>
<evidence type="ECO:0000256" key="1">
    <source>
        <dbReference type="SAM" id="MobiDB-lite"/>
    </source>
</evidence>
<keyword evidence="3" id="KW-1185">Reference proteome</keyword>